<gene>
    <name evidence="2" type="ordered locus">Namu_0475</name>
</gene>
<dbReference type="GO" id="GO:0003677">
    <property type="term" value="F:DNA binding"/>
    <property type="evidence" value="ECO:0007669"/>
    <property type="project" value="InterPro"/>
</dbReference>
<dbReference type="InterPro" id="IPR010093">
    <property type="entry name" value="SinI_DNA-bd"/>
</dbReference>
<organism evidence="2 3">
    <name type="scientific">Nakamurella multipartita (strain ATCC 700099 / DSM 44233 / CIP 104796 / JCM 9543 / NBRC 105858 / Y-104)</name>
    <name type="common">Microsphaera multipartita</name>
    <dbReference type="NCBI Taxonomy" id="479431"/>
    <lineage>
        <taxon>Bacteria</taxon>
        <taxon>Bacillati</taxon>
        <taxon>Actinomycetota</taxon>
        <taxon>Actinomycetes</taxon>
        <taxon>Nakamurellales</taxon>
        <taxon>Nakamurellaceae</taxon>
        <taxon>Nakamurella</taxon>
    </lineage>
</organism>
<accession>C8X725</accession>
<name>C8X725_NAKMY</name>
<feature type="domain" description="Helix-turn-helix" evidence="1">
    <location>
        <begin position="5"/>
        <end position="52"/>
    </location>
</feature>
<dbReference type="AlphaFoldDB" id="C8X725"/>
<dbReference type="InterPro" id="IPR041657">
    <property type="entry name" value="HTH_17"/>
</dbReference>
<evidence type="ECO:0000259" key="1">
    <source>
        <dbReference type="Pfam" id="PF12728"/>
    </source>
</evidence>
<dbReference type="EMBL" id="CP001737">
    <property type="protein sequence ID" value="ACV76894.1"/>
    <property type="molecule type" value="Genomic_DNA"/>
</dbReference>
<dbReference type="OrthoDB" id="3789542at2"/>
<dbReference type="NCBIfam" id="TIGR01764">
    <property type="entry name" value="excise"/>
    <property type="match status" value="1"/>
</dbReference>
<sequence>MDRVLLTAEEAADCLKVGRCKVYDLIRTGELQSIKIGRLRRIPVDAVREFASKILADAD</sequence>
<evidence type="ECO:0000313" key="3">
    <source>
        <dbReference type="Proteomes" id="UP000002218"/>
    </source>
</evidence>
<dbReference type="HOGENOM" id="CLU_140176_14_1_11"/>
<evidence type="ECO:0000313" key="2">
    <source>
        <dbReference type="EMBL" id="ACV76894.1"/>
    </source>
</evidence>
<dbReference type="KEGG" id="nml:Namu_0475"/>
<dbReference type="RefSeq" id="WP_015745812.1">
    <property type="nucleotide sequence ID" value="NC_013235.1"/>
</dbReference>
<dbReference type="Proteomes" id="UP000002218">
    <property type="component" value="Chromosome"/>
</dbReference>
<dbReference type="Pfam" id="PF12728">
    <property type="entry name" value="HTH_17"/>
    <property type="match status" value="1"/>
</dbReference>
<reference evidence="2 3" key="2">
    <citation type="journal article" date="2010" name="Stand. Genomic Sci.">
        <title>Complete genome sequence of Nakamurella multipartita type strain (Y-104).</title>
        <authorList>
            <person name="Tice H."/>
            <person name="Mayilraj S."/>
            <person name="Sims D."/>
            <person name="Lapidus A."/>
            <person name="Nolan M."/>
            <person name="Lucas S."/>
            <person name="Glavina Del Rio T."/>
            <person name="Copeland A."/>
            <person name="Cheng J.F."/>
            <person name="Meincke L."/>
            <person name="Bruce D."/>
            <person name="Goodwin L."/>
            <person name="Pitluck S."/>
            <person name="Ivanova N."/>
            <person name="Mavromatis K."/>
            <person name="Ovchinnikova G."/>
            <person name="Pati A."/>
            <person name="Chen A."/>
            <person name="Palaniappan K."/>
            <person name="Land M."/>
            <person name="Hauser L."/>
            <person name="Chang Y.J."/>
            <person name="Jeffries C.D."/>
            <person name="Detter J.C."/>
            <person name="Brettin T."/>
            <person name="Rohde M."/>
            <person name="Goker M."/>
            <person name="Bristow J."/>
            <person name="Eisen J.A."/>
            <person name="Markowitz V."/>
            <person name="Hugenholtz P."/>
            <person name="Kyrpides N.C."/>
            <person name="Klenk H.P."/>
            <person name="Chen F."/>
        </authorList>
    </citation>
    <scope>NUCLEOTIDE SEQUENCE [LARGE SCALE GENOMIC DNA]</scope>
    <source>
        <strain evidence="3">ATCC 700099 / DSM 44233 / CIP 104796 / JCM 9543 / NBRC 105858 / Y-104</strain>
    </source>
</reference>
<protein>
    <submittedName>
        <fullName evidence="2">DNA binding domain protein, excisionase family</fullName>
    </submittedName>
</protein>
<dbReference type="eggNOG" id="COG3311">
    <property type="taxonomic scope" value="Bacteria"/>
</dbReference>
<reference evidence="3" key="1">
    <citation type="submission" date="2009-09" db="EMBL/GenBank/DDBJ databases">
        <title>The complete genome of Nakamurella multipartita DSM 44233.</title>
        <authorList>
            <consortium name="US DOE Joint Genome Institute (JGI-PGF)"/>
            <person name="Lucas S."/>
            <person name="Copeland A."/>
            <person name="Lapidus A."/>
            <person name="Glavina del Rio T."/>
            <person name="Dalin E."/>
            <person name="Tice H."/>
            <person name="Bruce D."/>
            <person name="Goodwin L."/>
            <person name="Pitluck S."/>
            <person name="Kyrpides N."/>
            <person name="Mavromatis K."/>
            <person name="Ivanova N."/>
            <person name="Ovchinnikova G."/>
            <person name="Sims D."/>
            <person name="Meincke L."/>
            <person name="Brettin T."/>
            <person name="Detter J.C."/>
            <person name="Han C."/>
            <person name="Larimer F."/>
            <person name="Land M."/>
            <person name="Hauser L."/>
            <person name="Markowitz V."/>
            <person name="Cheng J.-F."/>
            <person name="Hugenholtz P."/>
            <person name="Woyke T."/>
            <person name="Wu D."/>
            <person name="Klenk H.-P."/>
            <person name="Eisen J.A."/>
        </authorList>
    </citation>
    <scope>NUCLEOTIDE SEQUENCE [LARGE SCALE GENOMIC DNA]</scope>
    <source>
        <strain evidence="3">ATCC 700099 / DSM 44233 / CIP 104796 / JCM 9543 / NBRC 105858 / Y-104</strain>
    </source>
</reference>
<proteinExistence type="predicted"/>
<dbReference type="InParanoid" id="C8X725"/>
<keyword evidence="3" id="KW-1185">Reference proteome</keyword>
<dbReference type="STRING" id="479431.Namu_0475"/>